<sequence>MAPITKHEYDYDLLVIGGGSGGMGCARRAAQHGAKVGVIERTPVLGGTCVNVGCVPKKVMWHAADVREKMRAAVHYCQAPQDAKIAEVDWLKLKEKRDGYISRLNGIYERNLKNEKVDYLSGHASFIDTHTLSISEGVQSTHFHAHAQSDLDTSKEGSNKREVTAEKIVIAVGGRPVLPDIEGAELGIDSDGFFALEALPKRVAVVGAGYIAVELAGIFHTMGAETHLVVRQNQPLRTFDSIIRDTLTDHMEHTGIQIHKQSQVVKISTPEKGPYNLAKPFPKILETDKGEKIEVDCVLFAIGRKPLSDLVRCDRAGVKLDSKENVIVDDYQNTNVENIFAIGDVQGKALLTPVALAAGRRLSNRLYGGVKDDKISYENIATVVFSHPPCATVGLTEEEATKKYGKEKIKIYQSKFKAMYYSMMPEEEKEPTGMKLVCYGPEEKIVAKEKKMKQEYQLKERTSLDDEDSVLDDEDYIISQLLPTHHQHHHHHITSHKKSSKSRRIISAVLISLLLLSTLLIYNNNSNNNSNKNNQIISITKQFNQKPDGLSRISLDQAISGHFFVNRHSVSWLHEAGDGVYSEITADGIILKDLKNNSTKPLITSADLVDDHRRPIYPQAFTVSSDLRYILVSTNSNSQWRHSKLSTYWIYDTLHRTVVSLRPDIPSFSPRISIALWSPTGHSIAYVLDNDIYLITSPDQVHSPLRITTTGTATIFNGICDWVYEEEVFSASEALWWSPDSNKLVWLSLDESKVPIYDLKSYNPTDQIGNTTPYPSKTKMKYPKPGFSNPIVSIHLFDLESYQQQQQQQQTNNQIEDSTSQLKLDSEFDDDDRIVMEVAWVSDHELIVRQINRIATREKTGYFDLDQLALERQSSKFSHGKVVMDLDFVKFDGGWAEPGQFIKPILAGKNQFAPGYLDVRINPAGYRHIAYFSPPDTQSPVFLSDGKWEVDGVISAVDFENSLVYFVAANPSMERHLYSVKLPTKTEFAQLKTSQSDNSDLEKTLTPITSGVGFYGVSFSGSAGFYLLSYNGPSVPWQKLVKVGDPSFNIVVEDNDALNKTLKRFALPTTHYSSVKNSVGQDMNIQEIRPYHMDLSGQTKYPVLFKVYGGPDSQTASKKFGVDWSHFLASSLDYIVVYVDGRGTGFKGREYRVGVRNQLGKIEALDVSTAAQHYAGLKYVDPERIGIWGWSYGGYLTCKTVESYSKDFSMALAVAPVTDWRYYDSIYTERYMSTPSLNPLGYQTSAINHIQGFGNLSFSLAHGSADDNVHFLNSANLLDRLTGAHTHGFQFRMFPDSDHSISTRGAYKELMGWMTDFLLRQWGHGLSSSVHLNQTINIDALLD</sequence>
<dbReference type="GO" id="GO:0015038">
    <property type="term" value="F:glutathione disulfide oxidoreductase activity"/>
    <property type="evidence" value="ECO:0007669"/>
    <property type="project" value="UniProtKB-ARBA"/>
</dbReference>
<evidence type="ECO:0000256" key="16">
    <source>
        <dbReference type="ARBA" id="ARBA00022968"/>
    </source>
</evidence>
<dbReference type="GO" id="GO:0004252">
    <property type="term" value="F:serine-type endopeptidase activity"/>
    <property type="evidence" value="ECO:0007669"/>
    <property type="project" value="InterPro"/>
</dbReference>
<dbReference type="PANTHER" id="PTHR11731:SF200">
    <property type="entry name" value="DIPEPTIDYL PEPTIDASE 10, ISOFORM B"/>
    <property type="match status" value="1"/>
</dbReference>
<evidence type="ECO:0000256" key="17">
    <source>
        <dbReference type="ARBA" id="ARBA00022989"/>
    </source>
</evidence>
<dbReference type="InterPro" id="IPR002471">
    <property type="entry name" value="Pept_S9_AS"/>
</dbReference>
<dbReference type="Gene3D" id="3.40.50.1820">
    <property type="entry name" value="alpha/beta hydrolase"/>
    <property type="match status" value="1"/>
</dbReference>
<dbReference type="InterPro" id="IPR023753">
    <property type="entry name" value="FAD/NAD-binding_dom"/>
</dbReference>
<dbReference type="InterPro" id="IPR004099">
    <property type="entry name" value="Pyr_nucl-diS_OxRdtase_dimer"/>
</dbReference>
<evidence type="ECO:0000256" key="22">
    <source>
        <dbReference type="ARBA" id="ARBA00023284"/>
    </source>
</evidence>
<dbReference type="OrthoDB" id="16520at2759"/>
<dbReference type="InterPro" id="IPR001375">
    <property type="entry name" value="Peptidase_S9_cat"/>
</dbReference>
<evidence type="ECO:0008006" key="30">
    <source>
        <dbReference type="Google" id="ProtNLM"/>
    </source>
</evidence>
<comment type="caution">
    <text evidence="28">The sequence shown here is derived from an EMBL/GenBank/DDBJ whole genome shotgun (WGS) entry which is preliminary data.</text>
</comment>
<evidence type="ECO:0000313" key="29">
    <source>
        <dbReference type="Proteomes" id="UP000238274"/>
    </source>
</evidence>
<keyword evidence="7" id="KW-0963">Cytoplasm</keyword>
<protein>
    <recommendedName>
        <fullName evidence="30">Glutathione-disulfide reductase</fullName>
    </recommendedName>
</protein>
<dbReference type="PROSITE" id="PS00708">
    <property type="entry name" value="PRO_ENDOPEP_SER"/>
    <property type="match status" value="1"/>
</dbReference>
<feature type="domain" description="FAD/NAD(P)-binding" evidence="27">
    <location>
        <begin position="11"/>
        <end position="359"/>
    </location>
</feature>
<keyword evidence="10" id="KW-0645">Protease</keyword>
<evidence type="ECO:0000256" key="13">
    <source>
        <dbReference type="ARBA" id="ARBA00022825"/>
    </source>
</evidence>
<dbReference type="InterPro" id="IPR002469">
    <property type="entry name" value="Peptidase_S9B_N"/>
</dbReference>
<dbReference type="GO" id="GO:0005886">
    <property type="term" value="C:plasma membrane"/>
    <property type="evidence" value="ECO:0007669"/>
    <property type="project" value="TreeGrafter"/>
</dbReference>
<keyword evidence="12" id="KW-0378">Hydrolase</keyword>
<dbReference type="Proteomes" id="UP000238274">
    <property type="component" value="Unassembled WGS sequence"/>
</dbReference>
<dbReference type="Pfam" id="PF00326">
    <property type="entry name" value="Peptidase_S9"/>
    <property type="match status" value="1"/>
</dbReference>
<dbReference type="GO" id="GO:0006749">
    <property type="term" value="P:glutathione metabolic process"/>
    <property type="evidence" value="ECO:0007669"/>
    <property type="project" value="UniProtKB-ARBA"/>
</dbReference>
<evidence type="ECO:0000256" key="9">
    <source>
        <dbReference type="ARBA" id="ARBA00022630"/>
    </source>
</evidence>
<dbReference type="Pfam" id="PF02852">
    <property type="entry name" value="Pyr_redox_dim"/>
    <property type="match status" value="1"/>
</dbReference>
<comment type="similarity">
    <text evidence="5 23">Belongs to the class-I pyridine nucleotide-disulfide oxidoreductase family.</text>
</comment>
<dbReference type="PANTHER" id="PTHR11731">
    <property type="entry name" value="PROTEASE FAMILY S9B,C DIPEPTIDYL-PEPTIDASE IV-RELATED"/>
    <property type="match status" value="1"/>
</dbReference>
<evidence type="ECO:0000256" key="8">
    <source>
        <dbReference type="ARBA" id="ARBA00022554"/>
    </source>
</evidence>
<evidence type="ECO:0000259" key="27">
    <source>
        <dbReference type="Pfam" id="PF07992"/>
    </source>
</evidence>
<reference evidence="28 29" key="1">
    <citation type="submission" date="2017-12" db="EMBL/GenBank/DDBJ databases">
        <title>Gene loss provides genomic basis for host adaptation in cereal stripe rust fungi.</title>
        <authorList>
            <person name="Xia C."/>
        </authorList>
    </citation>
    <scope>NUCLEOTIDE SEQUENCE [LARGE SCALE GENOMIC DNA]</scope>
    <source>
        <strain evidence="28 29">93TX-2</strain>
    </source>
</reference>
<dbReference type="GO" id="GO:0006508">
    <property type="term" value="P:proteolysis"/>
    <property type="evidence" value="ECO:0007669"/>
    <property type="project" value="UniProtKB-KW"/>
</dbReference>
<evidence type="ECO:0000256" key="15">
    <source>
        <dbReference type="ARBA" id="ARBA00022857"/>
    </source>
</evidence>
<evidence type="ECO:0000259" key="24">
    <source>
        <dbReference type="Pfam" id="PF00326"/>
    </source>
</evidence>
<dbReference type="VEuPathDB" id="FungiDB:PSTT_07422"/>
<dbReference type="SUPFAM" id="SSF82171">
    <property type="entry name" value="DPP6 N-terminal domain-like"/>
    <property type="match status" value="1"/>
</dbReference>
<dbReference type="PROSITE" id="PS00076">
    <property type="entry name" value="PYRIDINE_REDOX_1"/>
    <property type="match status" value="1"/>
</dbReference>
<dbReference type="Pfam" id="PF00930">
    <property type="entry name" value="DPPIV_N"/>
    <property type="match status" value="1"/>
</dbReference>
<gene>
    <name evidence="28" type="ORF">PSHT_13269</name>
</gene>
<keyword evidence="17" id="KW-1133">Transmembrane helix</keyword>
<feature type="domain" description="Dipeptidylpeptidase IV N-terminal" evidence="25">
    <location>
        <begin position="624"/>
        <end position="1037"/>
    </location>
</feature>
<dbReference type="GO" id="GO:0005774">
    <property type="term" value="C:vacuolar membrane"/>
    <property type="evidence" value="ECO:0007669"/>
    <property type="project" value="UniProtKB-SubCell"/>
</dbReference>
<dbReference type="InterPro" id="IPR029058">
    <property type="entry name" value="AB_hydrolase_fold"/>
</dbReference>
<keyword evidence="9 23" id="KW-0285">Flavoprotein</keyword>
<evidence type="ECO:0000256" key="18">
    <source>
        <dbReference type="ARBA" id="ARBA00023002"/>
    </source>
</evidence>
<feature type="domain" description="Peptidase S9 prolyl oligopeptidase catalytic" evidence="24">
    <location>
        <begin position="1122"/>
        <end position="1323"/>
    </location>
</feature>
<reference evidence="29" key="3">
    <citation type="journal article" date="2018" name="Mol. Plant Microbe Interact.">
        <title>Genome sequence resources for the wheat stripe rust pathogen (Puccinia striiformis f. sp. tritici) and the barley stripe rust pathogen (Puccinia striiformis f. sp. hordei).</title>
        <authorList>
            <person name="Xia C."/>
            <person name="Wang M."/>
            <person name="Yin C."/>
            <person name="Cornejo O.E."/>
            <person name="Hulbert S.H."/>
            <person name="Chen X."/>
        </authorList>
    </citation>
    <scope>NUCLEOTIDE SEQUENCE [LARGE SCALE GENOMIC DNA]</scope>
    <source>
        <strain evidence="29">93TX-2</strain>
    </source>
</reference>
<dbReference type="PRINTS" id="PR00411">
    <property type="entry name" value="PNDRDTASEI"/>
</dbReference>
<feature type="domain" description="Pyridine nucleotide-disulphide oxidoreductase dimerisation" evidence="26">
    <location>
        <begin position="380"/>
        <end position="446"/>
    </location>
</feature>
<comment type="subcellular location">
    <subcellularLocation>
        <location evidence="2">Cytoplasm</location>
    </subcellularLocation>
    <subcellularLocation>
        <location evidence="3">Vacuole membrane</location>
        <topology evidence="3">Single-pass type II membrane protein</topology>
    </subcellularLocation>
</comment>
<evidence type="ECO:0000256" key="19">
    <source>
        <dbReference type="ARBA" id="ARBA00023136"/>
    </source>
</evidence>
<keyword evidence="14 23" id="KW-0274">FAD</keyword>
<evidence type="ECO:0000256" key="2">
    <source>
        <dbReference type="ARBA" id="ARBA00004496"/>
    </source>
</evidence>
<evidence type="ECO:0000256" key="21">
    <source>
        <dbReference type="ARBA" id="ARBA00023180"/>
    </source>
</evidence>
<keyword evidence="19" id="KW-0472">Membrane</keyword>
<evidence type="ECO:0000256" key="4">
    <source>
        <dbReference type="ARBA" id="ARBA00006150"/>
    </source>
</evidence>
<dbReference type="GO" id="GO:0016209">
    <property type="term" value="F:antioxidant activity"/>
    <property type="evidence" value="ECO:0007669"/>
    <property type="project" value="UniProtKB-ARBA"/>
</dbReference>
<keyword evidence="15" id="KW-0521">NADP</keyword>
<evidence type="ECO:0000313" key="28">
    <source>
        <dbReference type="EMBL" id="POW00024.1"/>
    </source>
</evidence>
<dbReference type="NCBIfam" id="NF004776">
    <property type="entry name" value="PRK06116.1"/>
    <property type="match status" value="1"/>
</dbReference>
<comment type="cofactor">
    <cofactor evidence="1">
        <name>FAD</name>
        <dbReference type="ChEBI" id="CHEBI:57692"/>
    </cofactor>
</comment>
<dbReference type="SUPFAM" id="SSF55424">
    <property type="entry name" value="FAD/NAD-linked reductases, dimerisation (C-terminal) domain"/>
    <property type="match status" value="1"/>
</dbReference>
<evidence type="ECO:0000256" key="11">
    <source>
        <dbReference type="ARBA" id="ARBA00022692"/>
    </source>
</evidence>
<reference evidence="29" key="2">
    <citation type="journal article" date="2018" name="BMC Genomics">
        <title>Genomic insights into host adaptation between the wheat stripe rust pathogen (Puccinia striiformis f. sp. tritici) and the barley stripe rust pathogen (Puccinia striiformis f. sp. hordei).</title>
        <authorList>
            <person name="Xia C."/>
            <person name="Wang M."/>
            <person name="Yin C."/>
            <person name="Cornejo O.E."/>
            <person name="Hulbert S.H."/>
            <person name="Chen X."/>
        </authorList>
    </citation>
    <scope>NUCLEOTIDE SEQUENCE [LARGE SCALE GENOMIC DNA]</scope>
    <source>
        <strain evidence="29">93TX-2</strain>
    </source>
</reference>
<accession>A0A2S4URS7</accession>
<keyword evidence="8" id="KW-0926">Vacuole</keyword>
<evidence type="ECO:0000256" key="1">
    <source>
        <dbReference type="ARBA" id="ARBA00001974"/>
    </source>
</evidence>
<keyword evidence="21" id="KW-0325">Glycoprotein</keyword>
<organism evidence="28 29">
    <name type="scientific">Puccinia striiformis</name>
    <dbReference type="NCBI Taxonomy" id="27350"/>
    <lineage>
        <taxon>Eukaryota</taxon>
        <taxon>Fungi</taxon>
        <taxon>Dikarya</taxon>
        <taxon>Basidiomycota</taxon>
        <taxon>Pucciniomycotina</taxon>
        <taxon>Pucciniomycetes</taxon>
        <taxon>Pucciniales</taxon>
        <taxon>Pucciniaceae</taxon>
        <taxon>Puccinia</taxon>
    </lineage>
</organism>
<keyword evidence="29" id="KW-1185">Reference proteome</keyword>
<dbReference type="Gene3D" id="2.140.10.30">
    <property type="entry name" value="Dipeptidylpeptidase IV, N-terminal domain"/>
    <property type="match status" value="1"/>
</dbReference>
<dbReference type="GO" id="GO:0008239">
    <property type="term" value="F:dipeptidyl-peptidase activity"/>
    <property type="evidence" value="ECO:0007669"/>
    <property type="project" value="TreeGrafter"/>
</dbReference>
<keyword evidence="13" id="KW-0720">Serine protease</keyword>
<keyword evidence="20" id="KW-1015">Disulfide bond</keyword>
<keyword evidence="11" id="KW-0812">Transmembrane</keyword>
<keyword evidence="22 23" id="KW-0676">Redox-active center</keyword>
<evidence type="ECO:0000256" key="23">
    <source>
        <dbReference type="RuleBase" id="RU003691"/>
    </source>
</evidence>
<keyword evidence="16" id="KW-0735">Signal-anchor</keyword>
<evidence type="ECO:0000256" key="5">
    <source>
        <dbReference type="ARBA" id="ARBA00007532"/>
    </source>
</evidence>
<dbReference type="VEuPathDB" id="FungiDB:PSTT_07423"/>
<dbReference type="SUPFAM" id="SSF51905">
    <property type="entry name" value="FAD/NAD(P)-binding domain"/>
    <property type="match status" value="1"/>
</dbReference>
<dbReference type="InterPro" id="IPR050278">
    <property type="entry name" value="Serine_Prot_S9B/DPPIV"/>
</dbReference>
<dbReference type="FunFam" id="3.50.50.60:FF:000141">
    <property type="entry name" value="Glutathione reductase"/>
    <property type="match status" value="1"/>
</dbReference>
<dbReference type="SUPFAM" id="SSF53474">
    <property type="entry name" value="alpha/beta-Hydrolases"/>
    <property type="match status" value="1"/>
</dbReference>
<dbReference type="PRINTS" id="PR00368">
    <property type="entry name" value="FADPNR"/>
</dbReference>
<dbReference type="FunFam" id="3.40.50.1820:FF:000003">
    <property type="entry name" value="Dipeptidyl peptidase 4"/>
    <property type="match status" value="1"/>
</dbReference>
<dbReference type="PROSITE" id="PS51257">
    <property type="entry name" value="PROKAR_LIPOPROTEIN"/>
    <property type="match status" value="1"/>
</dbReference>
<evidence type="ECO:0000256" key="7">
    <source>
        <dbReference type="ARBA" id="ARBA00022490"/>
    </source>
</evidence>
<evidence type="ECO:0000256" key="14">
    <source>
        <dbReference type="ARBA" id="ARBA00022827"/>
    </source>
</evidence>
<dbReference type="VEuPathDB" id="FungiDB:PSHT_13269"/>
<evidence type="ECO:0000256" key="3">
    <source>
        <dbReference type="ARBA" id="ARBA00004576"/>
    </source>
</evidence>
<dbReference type="Pfam" id="PF07992">
    <property type="entry name" value="Pyr_redox_2"/>
    <property type="match status" value="1"/>
</dbReference>
<dbReference type="InterPro" id="IPR016156">
    <property type="entry name" value="FAD/NAD-linked_Rdtase_dimer_sf"/>
</dbReference>
<dbReference type="EMBL" id="PKSM01000260">
    <property type="protein sequence ID" value="POW00024.1"/>
    <property type="molecule type" value="Genomic_DNA"/>
</dbReference>
<keyword evidence="18 23" id="KW-0560">Oxidoreductase</keyword>
<name>A0A2S4URS7_9BASI</name>
<evidence type="ECO:0000256" key="10">
    <source>
        <dbReference type="ARBA" id="ARBA00022670"/>
    </source>
</evidence>
<dbReference type="InterPro" id="IPR012999">
    <property type="entry name" value="Pyr_OxRdtase_I_AS"/>
</dbReference>
<dbReference type="GO" id="GO:0016668">
    <property type="term" value="F:oxidoreductase activity, acting on a sulfur group of donors, NAD(P) as acceptor"/>
    <property type="evidence" value="ECO:0007669"/>
    <property type="project" value="InterPro"/>
</dbReference>
<dbReference type="InterPro" id="IPR036188">
    <property type="entry name" value="FAD/NAD-bd_sf"/>
</dbReference>
<keyword evidence="6" id="KW-0031">Aminopeptidase</keyword>
<evidence type="ECO:0000256" key="20">
    <source>
        <dbReference type="ARBA" id="ARBA00023157"/>
    </source>
</evidence>
<dbReference type="Gene3D" id="3.50.50.60">
    <property type="entry name" value="FAD/NAD(P)-binding domain"/>
    <property type="match status" value="1"/>
</dbReference>
<evidence type="ECO:0000256" key="6">
    <source>
        <dbReference type="ARBA" id="ARBA00022438"/>
    </source>
</evidence>
<evidence type="ECO:0000259" key="26">
    <source>
        <dbReference type="Pfam" id="PF02852"/>
    </source>
</evidence>
<evidence type="ECO:0000259" key="25">
    <source>
        <dbReference type="Pfam" id="PF00930"/>
    </source>
</evidence>
<proteinExistence type="inferred from homology"/>
<evidence type="ECO:0000256" key="12">
    <source>
        <dbReference type="ARBA" id="ARBA00022801"/>
    </source>
</evidence>
<dbReference type="GO" id="GO:0004177">
    <property type="term" value="F:aminopeptidase activity"/>
    <property type="evidence" value="ECO:0007669"/>
    <property type="project" value="UniProtKB-KW"/>
</dbReference>
<comment type="similarity">
    <text evidence="4">Belongs to the peptidase S9B family.</text>
</comment>